<feature type="binding site" evidence="8">
    <location>
        <position position="276"/>
    </location>
    <ligand>
        <name>L-glutamine</name>
        <dbReference type="ChEBI" id="CHEBI:58359"/>
    </ligand>
</feature>
<dbReference type="InterPro" id="IPR036480">
    <property type="entry name" value="CarbP_synth_ssu_N_sf"/>
</dbReference>
<evidence type="ECO:0000256" key="3">
    <source>
        <dbReference type="ARBA" id="ARBA00022598"/>
    </source>
</evidence>
<dbReference type="SUPFAM" id="SSF52317">
    <property type="entry name" value="Class I glutamine amidotransferase-like"/>
    <property type="match status" value="1"/>
</dbReference>
<feature type="binding site" evidence="8">
    <location>
        <position position="279"/>
    </location>
    <ligand>
        <name>L-glutamine</name>
        <dbReference type="ChEBI" id="CHEBI:58359"/>
    </ligand>
</feature>
<feature type="binding site" evidence="8">
    <location>
        <position position="317"/>
    </location>
    <ligand>
        <name>L-glutamine</name>
        <dbReference type="ChEBI" id="CHEBI:58359"/>
    </ligand>
</feature>
<evidence type="ECO:0000259" key="9">
    <source>
        <dbReference type="SMART" id="SM01097"/>
    </source>
</evidence>
<evidence type="ECO:0000256" key="7">
    <source>
        <dbReference type="ARBA" id="ARBA00048816"/>
    </source>
</evidence>
<dbReference type="HAMAP" id="MF_01209">
    <property type="entry name" value="CPSase_S_chain"/>
    <property type="match status" value="1"/>
</dbReference>
<dbReference type="PRINTS" id="PR00096">
    <property type="entry name" value="GATASE"/>
</dbReference>
<feature type="binding site" evidence="8">
    <location>
        <position position="58"/>
    </location>
    <ligand>
        <name>L-glutamine</name>
        <dbReference type="ChEBI" id="CHEBI:58359"/>
    </ligand>
</feature>
<dbReference type="Pfam" id="PF00117">
    <property type="entry name" value="GATase"/>
    <property type="match status" value="1"/>
</dbReference>
<dbReference type="NCBIfam" id="TIGR01368">
    <property type="entry name" value="CPSaseIIsmall"/>
    <property type="match status" value="1"/>
</dbReference>
<feature type="active site" evidence="8">
    <location>
        <position position="359"/>
    </location>
</feature>
<dbReference type="CDD" id="cd01744">
    <property type="entry name" value="GATase1_CPSase"/>
    <property type="match status" value="1"/>
</dbReference>
<keyword evidence="8" id="KW-0665">Pyrimidine biosynthesis</keyword>
<gene>
    <name evidence="8 10" type="primary">carA</name>
    <name evidence="10" type="ORF">GCM10010946_02230</name>
</gene>
<feature type="active site" evidence="8">
    <location>
        <position position="361"/>
    </location>
</feature>
<dbReference type="Gene3D" id="3.40.50.880">
    <property type="match status" value="1"/>
</dbReference>
<evidence type="ECO:0000256" key="5">
    <source>
        <dbReference type="ARBA" id="ARBA00022840"/>
    </source>
</evidence>
<feature type="region of interest" description="CPSase" evidence="8">
    <location>
        <begin position="1"/>
        <end position="198"/>
    </location>
</feature>
<comment type="caution">
    <text evidence="10">The sequence shown here is derived from an EMBL/GenBank/DDBJ whole genome shotgun (WGS) entry which is preliminary data.</text>
</comment>
<comment type="similarity">
    <text evidence="2 8">Belongs to the CarA family.</text>
</comment>
<dbReference type="InterPro" id="IPR002474">
    <property type="entry name" value="CarbamoylP_synth_ssu_N"/>
</dbReference>
<keyword evidence="8" id="KW-0028">Amino-acid biosynthesis</keyword>
<feature type="binding site" evidence="8">
    <location>
        <position position="249"/>
    </location>
    <ligand>
        <name>L-glutamine</name>
        <dbReference type="ChEBI" id="CHEBI:58359"/>
    </ligand>
</feature>
<organism evidence="10 11">
    <name type="scientific">Undibacterium squillarum</name>
    <dbReference type="NCBI Taxonomy" id="1131567"/>
    <lineage>
        <taxon>Bacteria</taxon>
        <taxon>Pseudomonadati</taxon>
        <taxon>Pseudomonadota</taxon>
        <taxon>Betaproteobacteria</taxon>
        <taxon>Burkholderiales</taxon>
        <taxon>Oxalobacteraceae</taxon>
        <taxon>Undibacterium</taxon>
    </lineage>
</organism>
<comment type="pathway">
    <text evidence="8">Pyrimidine metabolism; UMP biosynthesis via de novo pathway; (S)-dihydroorotate from bicarbonate: step 1/3.</text>
</comment>
<dbReference type="InterPro" id="IPR006274">
    <property type="entry name" value="CarbamoylP_synth_ssu"/>
</dbReference>
<sequence length="391" mass="41741">MLPIPQSLLHSGREPAILALADGTVFTGYSIGASGHTVGEVVFNTSMTGYQEILTDPSYSSQIVTLTYPHIGNTGVNSEDVESEKIHAAGLIIRDLPLLHSNFRSESSLSDYLKSQNIVAIAGIDTRKLTRILREKGAQAGTIYVGTDAEKAVALAKGFPGLAGMDLAKVVSSTSSYVWAESEWKLGEGYGQQTAPKFHVVAFDFGVKRNILRMLAERGCKVTVLPAQSSAADVLALNPDGVFLSNGPGDPEPCDYAINAARELIEKGIPTFGICLGHQIMALASGAKTLKMKFGHHGGNHPVQDLDTRQVLITSQNHGFAVDAESLPANCRVTHVSLFDGSLQGFARTDKPAFCFQGHPEASPGPHDIAYLFDRFTGLMTEAKSKANTGE</sequence>
<reference evidence="11" key="1">
    <citation type="journal article" date="2019" name="Int. J. Syst. Evol. Microbiol.">
        <title>The Global Catalogue of Microorganisms (GCM) 10K type strain sequencing project: providing services to taxonomists for standard genome sequencing and annotation.</title>
        <authorList>
            <consortium name="The Broad Institute Genomics Platform"/>
            <consortium name="The Broad Institute Genome Sequencing Center for Infectious Disease"/>
            <person name="Wu L."/>
            <person name="Ma J."/>
        </authorList>
    </citation>
    <scope>NUCLEOTIDE SEQUENCE [LARGE SCALE GENOMIC DNA]</scope>
    <source>
        <strain evidence="11">KCTC 23917</strain>
    </source>
</reference>
<accession>A0ABQ2XRF2</accession>
<evidence type="ECO:0000313" key="11">
    <source>
        <dbReference type="Proteomes" id="UP000653343"/>
    </source>
</evidence>
<comment type="pathway">
    <text evidence="1 8">Amino-acid biosynthesis; L-arginine biosynthesis; carbamoyl phosphate from bicarbonate: step 1/1.</text>
</comment>
<feature type="binding site" evidence="8">
    <location>
        <position position="319"/>
    </location>
    <ligand>
        <name>L-glutamine</name>
        <dbReference type="ChEBI" id="CHEBI:58359"/>
    </ligand>
</feature>
<dbReference type="InterPro" id="IPR017926">
    <property type="entry name" value="GATASE"/>
</dbReference>
<dbReference type="SMART" id="SM01097">
    <property type="entry name" value="CPSase_sm_chain"/>
    <property type="match status" value="1"/>
</dbReference>
<feature type="binding site" evidence="8">
    <location>
        <position position="247"/>
    </location>
    <ligand>
        <name>L-glutamine</name>
        <dbReference type="ChEBI" id="CHEBI:58359"/>
    </ligand>
</feature>
<dbReference type="EMBL" id="BMYU01000001">
    <property type="protein sequence ID" value="GGX29012.1"/>
    <property type="molecule type" value="Genomic_DNA"/>
</dbReference>
<dbReference type="NCBIfam" id="NF009475">
    <property type="entry name" value="PRK12838.1"/>
    <property type="match status" value="1"/>
</dbReference>
<dbReference type="InterPro" id="IPR029062">
    <property type="entry name" value="Class_I_gatase-like"/>
</dbReference>
<dbReference type="PRINTS" id="PR00099">
    <property type="entry name" value="CPSGATASE"/>
</dbReference>
<evidence type="ECO:0000313" key="10">
    <source>
        <dbReference type="EMBL" id="GGX29012.1"/>
    </source>
</evidence>
<feature type="domain" description="Carbamoyl-phosphate synthase small subunit N-terminal" evidence="9">
    <location>
        <begin position="14"/>
        <end position="144"/>
    </location>
</feature>
<dbReference type="Gene3D" id="3.50.30.20">
    <property type="entry name" value="Carbamoyl-phosphate synthase small subunit, N-terminal domain"/>
    <property type="match status" value="1"/>
</dbReference>
<comment type="catalytic activity">
    <reaction evidence="7 8">
        <text>hydrogencarbonate + L-glutamine + 2 ATP + H2O = carbamoyl phosphate + L-glutamate + 2 ADP + phosphate + 2 H(+)</text>
        <dbReference type="Rhea" id="RHEA:18633"/>
        <dbReference type="ChEBI" id="CHEBI:15377"/>
        <dbReference type="ChEBI" id="CHEBI:15378"/>
        <dbReference type="ChEBI" id="CHEBI:17544"/>
        <dbReference type="ChEBI" id="CHEBI:29985"/>
        <dbReference type="ChEBI" id="CHEBI:30616"/>
        <dbReference type="ChEBI" id="CHEBI:43474"/>
        <dbReference type="ChEBI" id="CHEBI:58228"/>
        <dbReference type="ChEBI" id="CHEBI:58359"/>
        <dbReference type="ChEBI" id="CHEBI:456216"/>
        <dbReference type="EC" id="6.3.5.5"/>
    </reaction>
</comment>
<evidence type="ECO:0000256" key="8">
    <source>
        <dbReference type="HAMAP-Rule" id="MF_01209"/>
    </source>
</evidence>
<keyword evidence="5 8" id="KW-0067">ATP-binding</keyword>
<keyword evidence="3 8" id="KW-0436">Ligase</keyword>
<keyword evidence="4 8" id="KW-0547">Nucleotide-binding</keyword>
<keyword evidence="6 8" id="KW-0315">Glutamine amidotransferase</keyword>
<dbReference type="InterPro" id="IPR035686">
    <property type="entry name" value="CPSase_GATase1"/>
</dbReference>
<dbReference type="SUPFAM" id="SSF52021">
    <property type="entry name" value="Carbamoyl phosphate synthetase, small subunit N-terminal domain"/>
    <property type="match status" value="1"/>
</dbReference>
<keyword evidence="11" id="KW-1185">Reference proteome</keyword>
<evidence type="ECO:0000256" key="4">
    <source>
        <dbReference type="ARBA" id="ARBA00022741"/>
    </source>
</evidence>
<dbReference type="InterPro" id="IPR050472">
    <property type="entry name" value="Anth_synth/Amidotransfase"/>
</dbReference>
<feature type="binding site" evidence="8">
    <location>
        <position position="320"/>
    </location>
    <ligand>
        <name>L-glutamine</name>
        <dbReference type="ChEBI" id="CHEBI:58359"/>
    </ligand>
</feature>
<comment type="function">
    <text evidence="8">Small subunit of the glutamine-dependent carbamoyl phosphate synthetase (CPSase). CPSase catalyzes the formation of carbamoyl phosphate from the ammonia moiety of glutamine, carbonate, and phosphate donated by ATP, constituting the first step of 2 biosynthetic pathways, one leading to arginine and/or urea and the other to pyrimidine nucleotides. The small subunit (glutamine amidotransferase) binds and cleaves glutamine to supply the large subunit with the substrate ammonia.</text>
</comment>
<evidence type="ECO:0000256" key="2">
    <source>
        <dbReference type="ARBA" id="ARBA00007800"/>
    </source>
</evidence>
<comment type="subunit">
    <text evidence="8">Composed of two chains; the small (or glutamine) chain promotes the hydrolysis of glutamine to ammonia, which is used by the large (or ammonia) chain to synthesize carbamoyl phosphate. Tetramer of heterodimers (alpha,beta)4.</text>
</comment>
<dbReference type="Proteomes" id="UP000653343">
    <property type="component" value="Unassembled WGS sequence"/>
</dbReference>
<evidence type="ECO:0000256" key="1">
    <source>
        <dbReference type="ARBA" id="ARBA00005077"/>
    </source>
</evidence>
<dbReference type="Pfam" id="PF00988">
    <property type="entry name" value="CPSase_sm_chain"/>
    <property type="match status" value="1"/>
</dbReference>
<dbReference type="PROSITE" id="PS51273">
    <property type="entry name" value="GATASE_TYPE_1"/>
    <property type="match status" value="1"/>
</dbReference>
<dbReference type="PANTHER" id="PTHR43418">
    <property type="entry name" value="MULTIFUNCTIONAL TRYPTOPHAN BIOSYNTHESIS PROTEIN-RELATED"/>
    <property type="match status" value="1"/>
</dbReference>
<dbReference type="PANTHER" id="PTHR43418:SF7">
    <property type="entry name" value="CARBAMOYL-PHOSPHATE SYNTHASE SMALL CHAIN"/>
    <property type="match status" value="1"/>
</dbReference>
<keyword evidence="8" id="KW-0055">Arginine biosynthesis</keyword>
<dbReference type="EC" id="6.3.5.5" evidence="8"/>
<evidence type="ECO:0000256" key="6">
    <source>
        <dbReference type="ARBA" id="ARBA00022962"/>
    </source>
</evidence>
<feature type="active site" description="Nucleophile" evidence="8">
    <location>
        <position position="275"/>
    </location>
</feature>
<proteinExistence type="inferred from homology"/>
<name>A0ABQ2XRF2_9BURK</name>
<comment type="catalytic activity">
    <reaction evidence="8">
        <text>L-glutamine + H2O = L-glutamate + NH4(+)</text>
        <dbReference type="Rhea" id="RHEA:15889"/>
        <dbReference type="ChEBI" id="CHEBI:15377"/>
        <dbReference type="ChEBI" id="CHEBI:28938"/>
        <dbReference type="ChEBI" id="CHEBI:29985"/>
        <dbReference type="ChEBI" id="CHEBI:58359"/>
    </reaction>
</comment>
<protein>
    <recommendedName>
        <fullName evidence="8">Carbamoyl phosphate synthase small chain</fullName>
        <ecNumber evidence="8">6.3.5.5</ecNumber>
    </recommendedName>
    <alternativeName>
        <fullName evidence="8">Carbamoyl phosphate synthetase glutamine chain</fullName>
    </alternativeName>
</protein>